<organism evidence="1 2">
    <name type="scientific">Dyadobacter arcticus</name>
    <dbReference type="NCBI Taxonomy" id="1078754"/>
    <lineage>
        <taxon>Bacteria</taxon>
        <taxon>Pseudomonadati</taxon>
        <taxon>Bacteroidota</taxon>
        <taxon>Cytophagia</taxon>
        <taxon>Cytophagales</taxon>
        <taxon>Spirosomataceae</taxon>
        <taxon>Dyadobacter</taxon>
    </lineage>
</organism>
<dbReference type="Proteomes" id="UP001179181">
    <property type="component" value="Unassembled WGS sequence"/>
</dbReference>
<evidence type="ECO:0000313" key="2">
    <source>
        <dbReference type="Proteomes" id="UP001179181"/>
    </source>
</evidence>
<name>A0ABX0UX07_9BACT</name>
<protein>
    <submittedName>
        <fullName evidence="1">Uncharacterized protein</fullName>
    </submittedName>
</protein>
<proteinExistence type="predicted"/>
<reference evidence="1 2" key="1">
    <citation type="submission" date="2020-03" db="EMBL/GenBank/DDBJ databases">
        <title>Genomic Encyclopedia of Type Strains, Phase IV (KMG-IV): sequencing the most valuable type-strain genomes for metagenomic binning, comparative biology and taxonomic classification.</title>
        <authorList>
            <person name="Goeker M."/>
        </authorList>
    </citation>
    <scope>NUCLEOTIDE SEQUENCE [LARGE SCALE GENOMIC DNA]</scope>
    <source>
        <strain evidence="1 2">DSM 102865</strain>
    </source>
</reference>
<sequence length="39" mass="4576">MINRSIKKLLDNKLNDDTGLDQQFKEALQEKITTQLDEK</sequence>
<evidence type="ECO:0000313" key="1">
    <source>
        <dbReference type="EMBL" id="NIJ56140.1"/>
    </source>
</evidence>
<comment type="caution">
    <text evidence="1">The sequence shown here is derived from an EMBL/GenBank/DDBJ whole genome shotgun (WGS) entry which is preliminary data.</text>
</comment>
<accession>A0ABX0UX07</accession>
<keyword evidence="2" id="KW-1185">Reference proteome</keyword>
<gene>
    <name evidence="1" type="ORF">FHS68_005338</name>
</gene>
<dbReference type="EMBL" id="JAASQJ010000008">
    <property type="protein sequence ID" value="NIJ56140.1"/>
    <property type="molecule type" value="Genomic_DNA"/>
</dbReference>